<feature type="transmembrane region" description="Helical" evidence="8">
    <location>
        <begin position="337"/>
        <end position="356"/>
    </location>
</feature>
<feature type="transmembrane region" description="Helical" evidence="8">
    <location>
        <begin position="44"/>
        <end position="63"/>
    </location>
</feature>
<gene>
    <name evidence="10" type="ORF">BO222_10780</name>
</gene>
<comment type="subcellular location">
    <subcellularLocation>
        <location evidence="1">Cell inner membrane</location>
        <topology evidence="1">Multi-pass membrane protein</topology>
    </subcellularLocation>
</comment>
<comment type="caution">
    <text evidence="10">The sequence shown here is derived from an EMBL/GenBank/DDBJ whole genome shotgun (WGS) entry which is preliminary data.</text>
</comment>
<dbReference type="PROSITE" id="PS51257">
    <property type="entry name" value="PROKAR_LIPOPROTEIN"/>
    <property type="match status" value="1"/>
</dbReference>
<feature type="transmembrane region" description="Helical" evidence="8">
    <location>
        <begin position="242"/>
        <end position="262"/>
    </location>
</feature>
<dbReference type="InterPro" id="IPR036259">
    <property type="entry name" value="MFS_trans_sf"/>
</dbReference>
<keyword evidence="11" id="KW-1185">Reference proteome</keyword>
<evidence type="ECO:0000313" key="11">
    <source>
        <dbReference type="Proteomes" id="UP000186341"/>
    </source>
</evidence>
<evidence type="ECO:0000256" key="6">
    <source>
        <dbReference type="ARBA" id="ARBA00022989"/>
    </source>
</evidence>
<dbReference type="InterPro" id="IPR024989">
    <property type="entry name" value="MFS_assoc_dom"/>
</dbReference>
<dbReference type="OrthoDB" id="1653456at2"/>
<dbReference type="AlphaFoldDB" id="A0A1U7NDR5"/>
<evidence type="ECO:0000256" key="7">
    <source>
        <dbReference type="ARBA" id="ARBA00023136"/>
    </source>
</evidence>
<keyword evidence="2" id="KW-0813">Transport</keyword>
<dbReference type="GO" id="GO:0005886">
    <property type="term" value="C:plasma membrane"/>
    <property type="evidence" value="ECO:0007669"/>
    <property type="project" value="UniProtKB-SubCell"/>
</dbReference>
<keyword evidence="7 8" id="KW-0472">Membrane</keyword>
<dbReference type="GeneID" id="82203632"/>
<protein>
    <recommendedName>
        <fullName evidence="9">Major facilitator superfamily (MFS) profile domain-containing protein</fullName>
    </recommendedName>
</protein>
<feature type="transmembrane region" description="Helical" evidence="8">
    <location>
        <begin position="303"/>
        <end position="325"/>
    </location>
</feature>
<feature type="transmembrane region" description="Helical" evidence="8">
    <location>
        <begin position="274"/>
        <end position="297"/>
    </location>
</feature>
<feature type="transmembrane region" description="Helical" evidence="8">
    <location>
        <begin position="211"/>
        <end position="236"/>
    </location>
</feature>
<dbReference type="Gene3D" id="1.20.1250.20">
    <property type="entry name" value="MFS general substrate transporter like domains"/>
    <property type="match status" value="2"/>
</dbReference>
<keyword evidence="5 8" id="KW-0812">Transmembrane</keyword>
<organism evidence="10 11">
    <name type="scientific">Ileibacterium valens</name>
    <dbReference type="NCBI Taxonomy" id="1862668"/>
    <lineage>
        <taxon>Bacteria</taxon>
        <taxon>Bacillati</taxon>
        <taxon>Bacillota</taxon>
        <taxon>Erysipelotrichia</taxon>
        <taxon>Erysipelotrichales</taxon>
        <taxon>Erysipelotrichaceae</taxon>
        <taxon>Ileibacterium</taxon>
    </lineage>
</organism>
<dbReference type="SUPFAM" id="SSF103473">
    <property type="entry name" value="MFS general substrate transporter"/>
    <property type="match status" value="1"/>
</dbReference>
<evidence type="ECO:0000259" key="9">
    <source>
        <dbReference type="PROSITE" id="PS50850"/>
    </source>
</evidence>
<dbReference type="EMBL" id="MPJW01000202">
    <property type="protein sequence ID" value="OLU37429.1"/>
    <property type="molecule type" value="Genomic_DNA"/>
</dbReference>
<reference evidence="10 11" key="1">
    <citation type="submission" date="2016-11" db="EMBL/GenBank/DDBJ databases">
        <title>Description of two novel members of the family Erysipelotrichaceae: Ileibacterium lipovorans gen. nov., sp. nov. and Dubosiella newyorkensis, gen. nov., sp. nov.</title>
        <authorList>
            <person name="Cox L.M."/>
            <person name="Sohn J."/>
            <person name="Tyrrell K.L."/>
            <person name="Citron D.M."/>
            <person name="Lawson P.A."/>
            <person name="Patel N.B."/>
            <person name="Iizumi T."/>
            <person name="Perez-Perez G.I."/>
            <person name="Goldstein E.J."/>
            <person name="Blaser M.J."/>
        </authorList>
    </citation>
    <scope>NUCLEOTIDE SEQUENCE [LARGE SCALE GENOMIC DNA]</scope>
    <source>
        <strain evidence="10 11">NYU-BL-A3</strain>
    </source>
</reference>
<evidence type="ECO:0000256" key="3">
    <source>
        <dbReference type="ARBA" id="ARBA00022475"/>
    </source>
</evidence>
<dbReference type="GO" id="GO:0030395">
    <property type="term" value="F:lactose binding"/>
    <property type="evidence" value="ECO:0007669"/>
    <property type="project" value="TreeGrafter"/>
</dbReference>
<evidence type="ECO:0000256" key="8">
    <source>
        <dbReference type="SAM" id="Phobius"/>
    </source>
</evidence>
<dbReference type="InterPro" id="IPR020846">
    <property type="entry name" value="MFS_dom"/>
</dbReference>
<feature type="transmembrane region" description="Helical" evidence="8">
    <location>
        <begin position="12"/>
        <end position="32"/>
    </location>
</feature>
<dbReference type="PROSITE" id="PS50850">
    <property type="entry name" value="MFS"/>
    <property type="match status" value="1"/>
</dbReference>
<feature type="transmembrane region" description="Helical" evidence="8">
    <location>
        <begin position="139"/>
        <end position="156"/>
    </location>
</feature>
<proteinExistence type="predicted"/>
<dbReference type="GO" id="GO:0015528">
    <property type="term" value="F:lactose:proton symporter activity"/>
    <property type="evidence" value="ECO:0007669"/>
    <property type="project" value="TreeGrafter"/>
</dbReference>
<feature type="transmembrane region" description="Helical" evidence="8">
    <location>
        <begin position="368"/>
        <end position="389"/>
    </location>
</feature>
<evidence type="ECO:0000256" key="4">
    <source>
        <dbReference type="ARBA" id="ARBA00022519"/>
    </source>
</evidence>
<accession>A0A1U7NDR5</accession>
<feature type="domain" description="Major facilitator superfamily (MFS) profile" evidence="9">
    <location>
        <begin position="208"/>
        <end position="418"/>
    </location>
</feature>
<dbReference type="PANTHER" id="PTHR23522">
    <property type="entry name" value="BLL5896 PROTEIN"/>
    <property type="match status" value="1"/>
</dbReference>
<keyword evidence="3" id="KW-1003">Cell membrane</keyword>
<evidence type="ECO:0000256" key="1">
    <source>
        <dbReference type="ARBA" id="ARBA00004429"/>
    </source>
</evidence>
<feature type="transmembrane region" description="Helical" evidence="8">
    <location>
        <begin position="162"/>
        <end position="179"/>
    </location>
</feature>
<evidence type="ECO:0000256" key="5">
    <source>
        <dbReference type="ARBA" id="ARBA00022692"/>
    </source>
</evidence>
<dbReference type="Pfam" id="PF12832">
    <property type="entry name" value="MFS_1_like"/>
    <property type="match status" value="1"/>
</dbReference>
<keyword evidence="4" id="KW-0997">Cell inner membrane</keyword>
<evidence type="ECO:0000313" key="10">
    <source>
        <dbReference type="EMBL" id="OLU37429.1"/>
    </source>
</evidence>
<dbReference type="Proteomes" id="UP000186341">
    <property type="component" value="Unassembled WGS sequence"/>
</dbReference>
<evidence type="ECO:0000256" key="2">
    <source>
        <dbReference type="ARBA" id="ARBA00022448"/>
    </source>
</evidence>
<name>A0A1U7NDR5_9FIRM</name>
<dbReference type="PANTHER" id="PTHR23522:SF10">
    <property type="entry name" value="3-PHENYLPROPIONIC ACID TRANSPORTER-RELATED"/>
    <property type="match status" value="1"/>
</dbReference>
<dbReference type="RefSeq" id="WP_075820821.1">
    <property type="nucleotide sequence ID" value="NZ_CAPNHH010000167.1"/>
</dbReference>
<keyword evidence="6 8" id="KW-1133">Transmembrane helix</keyword>
<sequence length="418" mass="45301">MKNLSLQTRYSIAQGLYWAAGCALFGFVAVFLKEKGLGNTEIGLTVGLASLASCCLSPLLSSLAAKHNKISIQEYLILFLIKTMILFCSLSLFALPAILTMVLFGLLYCLNVSTNPFLSQMVMNYSQEGKRVDFGSARGIGSISYAIAAVVLGQLISGIGVHFLGLIYMIGMAALILLLQSMPKTYPASSVKKEAIRHQTKNKEKSFITRYPLFFILLTGFSLCFMVSSCMSTYMINIIDKIGMSQSLLGVCLFMMAASELPMMMMAPRLKSRFGLMPVLLIAALAYGVRNICIATADSMMMLIIGLIFQGMSYGVFTALITDYAGSALAAEDRMLGQSWIAISTTGIGGTIGNLFGGMLQDVFGLSVLLKLCIVITVIGIMIAVSGILRDSSFSEDLTHLLRRKKSCYRVNQHSSIG</sequence>